<dbReference type="Proteomes" id="UP000075473">
    <property type="component" value="Unassembled WGS sequence"/>
</dbReference>
<dbReference type="InterPro" id="IPR012341">
    <property type="entry name" value="6hp_glycosidase-like_sf"/>
</dbReference>
<dbReference type="EMBL" id="LHZA01000149">
    <property type="protein sequence ID" value="KXU93190.1"/>
    <property type="molecule type" value="Genomic_DNA"/>
</dbReference>
<evidence type="ECO:0000313" key="3">
    <source>
        <dbReference type="EMBL" id="KXU93190.1"/>
    </source>
</evidence>
<dbReference type="PATRIC" id="fig|178900.5.peg.1714"/>
<dbReference type="GO" id="GO:0004553">
    <property type="term" value="F:hydrolase activity, hydrolyzing O-glycosyl compounds"/>
    <property type="evidence" value="ECO:0007669"/>
    <property type="project" value="TreeGrafter"/>
</dbReference>
<comment type="caution">
    <text evidence="3">The sequence shown here is derived from an EMBL/GenBank/DDBJ whole genome shotgun (WGS) entry which is preliminary data.</text>
</comment>
<name>A0A149Q7A5_9PROT</name>
<dbReference type="Gene3D" id="1.50.10.10">
    <property type="match status" value="1"/>
</dbReference>
<dbReference type="SUPFAM" id="SSF48208">
    <property type="entry name" value="Six-hairpin glycosidases"/>
    <property type="match status" value="1"/>
</dbReference>
<dbReference type="Pfam" id="PF19291">
    <property type="entry name" value="TREH_N"/>
    <property type="match status" value="1"/>
</dbReference>
<dbReference type="InterPro" id="IPR008928">
    <property type="entry name" value="6-hairpin_glycosidase_sf"/>
</dbReference>
<dbReference type="InterPro" id="IPR011613">
    <property type="entry name" value="GH15-like"/>
</dbReference>
<dbReference type="Pfam" id="PF00723">
    <property type="entry name" value="Glyco_hydro_15"/>
    <property type="match status" value="1"/>
</dbReference>
<evidence type="ECO:0000259" key="1">
    <source>
        <dbReference type="Pfam" id="PF00723"/>
    </source>
</evidence>
<protein>
    <submittedName>
        <fullName evidence="3">Glucoamylase</fullName>
    </submittedName>
</protein>
<evidence type="ECO:0000259" key="2">
    <source>
        <dbReference type="Pfam" id="PF19291"/>
    </source>
</evidence>
<dbReference type="AlphaFoldDB" id="A0A149Q7A5"/>
<organism evidence="3 4">
    <name type="scientific">Acetobacter cerevisiae</name>
    <dbReference type="NCBI Taxonomy" id="178900"/>
    <lineage>
        <taxon>Bacteria</taxon>
        <taxon>Pseudomonadati</taxon>
        <taxon>Pseudomonadota</taxon>
        <taxon>Alphaproteobacteria</taxon>
        <taxon>Acetobacterales</taxon>
        <taxon>Acetobacteraceae</taxon>
        <taxon>Acetobacter</taxon>
    </lineage>
</organism>
<dbReference type="PANTHER" id="PTHR31616:SF0">
    <property type="entry name" value="GLUCAN 1,4-ALPHA-GLUCOSIDASE"/>
    <property type="match status" value="1"/>
</dbReference>
<dbReference type="PANTHER" id="PTHR31616">
    <property type="entry name" value="TREHALASE"/>
    <property type="match status" value="1"/>
</dbReference>
<feature type="domain" description="GH15-like" evidence="1">
    <location>
        <begin position="230"/>
        <end position="593"/>
    </location>
</feature>
<dbReference type="InterPro" id="IPR045582">
    <property type="entry name" value="Trehalase-like_N"/>
</dbReference>
<evidence type="ECO:0000313" key="4">
    <source>
        <dbReference type="Proteomes" id="UP000075473"/>
    </source>
</evidence>
<reference evidence="3 4" key="1">
    <citation type="submission" date="2015-06" db="EMBL/GenBank/DDBJ databases">
        <title>Improved classification and identification of acetic acid bacteria using matrix-assisted laser desorption/ionization time-of-flight mass spectrometry; Gluconobacter nephelii and Gluconobacter uchimurae are later heterotypic synonyms of Gluconobacter japonicus and Gluconobacter oxydans, respectively.</title>
        <authorList>
            <person name="Li L."/>
            <person name="Cleenwerck I."/>
            <person name="De Vuyst L."/>
            <person name="Vandamme P."/>
        </authorList>
    </citation>
    <scope>NUCLEOTIDE SEQUENCE [LARGE SCALE GENOMIC DNA]</scope>
    <source>
        <strain evidence="3 4">LMG 1625</strain>
    </source>
</reference>
<gene>
    <name evidence="3" type="ORF">AD928_09280</name>
</gene>
<accession>A0A149Q7A5</accession>
<proteinExistence type="predicted"/>
<feature type="domain" description="Trehalase-like N-terminal" evidence="2">
    <location>
        <begin position="14"/>
        <end position="163"/>
    </location>
</feature>
<sequence length="598" mass="67517">MSSHDPFPLRILPLPIEDYALLGDCHTAALTGRDGTIDWLCLPRFDSPACLAALLGTAEHGHWALHPAEPVLSVQRRYRDDTLILETTFTTQNGEVMLTECMPVEQEHRTLIRRVMAVRGQVHMRCSLRLRFDYGQTIPWVTKLPDGSGLCAIAGPDQVILRSTVPLQGRHLTTEAFFKLKEGQTETFVLQHALSHEPLPSALDTEAALAYTEQWWRNWCAHCTYKGPWREAVLRSLIVLKALTYAPTGGIIAAPTTSLPEDPGGIRNWDYRYCWLRDAALTLSAFISCGYHTEAQAWRNWLHRSIAGEASQIQIMYGLCGEWSLREWTVESLPGYHKAYPVRIGNAAADQVQLDIYGIMAHVAQLGRAARLHNRHSAWALQTKVVNWLQHIWRQPDQGIWEVRGGPRQFVHSKVMAWFTFQVSLQDMERYGLPGPKESWTRTRDALHADICKNGFNKNLGSFVQFYGGDTLDAALLLLPRVGFLPYDDPRIQKTIAMIEKNLLRNGFLQRYKTYNNVDGLNSTEGAFLACTFWLADAYALTGRREEAVALFEKLLSLRNDVGLLAEEYDPQNNTQLGNFPQGFSHLALIHTALTLSA</sequence>
<dbReference type="RefSeq" id="WP_062250027.1">
    <property type="nucleotide sequence ID" value="NZ_LHZA01000149.1"/>
</dbReference>
<dbReference type="GO" id="GO:0005975">
    <property type="term" value="P:carbohydrate metabolic process"/>
    <property type="evidence" value="ECO:0007669"/>
    <property type="project" value="InterPro"/>
</dbReference>